<evidence type="ECO:0000313" key="1">
    <source>
        <dbReference type="EMBL" id="CAA6830575.1"/>
    </source>
</evidence>
<name>A0A6S6U8C5_9GAMM</name>
<dbReference type="AlphaFoldDB" id="A0A6S6U8C5"/>
<dbReference type="EMBL" id="CACVAT010000602">
    <property type="protein sequence ID" value="CAA6830575.1"/>
    <property type="molecule type" value="Genomic_DNA"/>
</dbReference>
<organism evidence="1">
    <name type="scientific">uncultured Thiotrichaceae bacterium</name>
    <dbReference type="NCBI Taxonomy" id="298394"/>
    <lineage>
        <taxon>Bacteria</taxon>
        <taxon>Pseudomonadati</taxon>
        <taxon>Pseudomonadota</taxon>
        <taxon>Gammaproteobacteria</taxon>
        <taxon>Thiotrichales</taxon>
        <taxon>Thiotrichaceae</taxon>
        <taxon>environmental samples</taxon>
    </lineage>
</organism>
<reference evidence="1" key="1">
    <citation type="submission" date="2020-01" db="EMBL/GenBank/DDBJ databases">
        <authorList>
            <person name="Meier V. D."/>
            <person name="Meier V D."/>
        </authorList>
    </citation>
    <scope>NUCLEOTIDE SEQUENCE</scope>
    <source>
        <strain evidence="1">HLG_WM_MAG_09</strain>
    </source>
</reference>
<protein>
    <submittedName>
        <fullName evidence="1">Uncharacterized protein</fullName>
    </submittedName>
</protein>
<proteinExistence type="predicted"/>
<gene>
    <name evidence="1" type="ORF">HELGO_WM25950</name>
</gene>
<accession>A0A6S6U8C5</accession>
<sequence>MEQPVTIYTENHVITQEGEVYIARPVDDPDQEVGPEEKSTTVMGAILWAELEETTEEATVAALCDLVTEYFKGLGNMALAGH</sequence>